<reference evidence="1 2" key="1">
    <citation type="journal article" date="2013" name="Genome Announc.">
        <title>Draft Genome Sequence of Staphylococcus simulans UMC-CNS-990, Isolated from a Case of Chronic Bovine Mastitis.</title>
        <authorList>
            <person name="Calcutt M.J."/>
            <person name="Foecking M.F."/>
            <person name="Hsieh H.Y."/>
            <person name="Perry J."/>
            <person name="Stewart G.C."/>
            <person name="Middleton J.R."/>
        </authorList>
    </citation>
    <scope>NUCLEOTIDE SEQUENCE [LARGE SCALE GENOMIC DNA]</scope>
    <source>
        <strain evidence="1 2">UMC-CNS-990</strain>
    </source>
</reference>
<dbReference type="Proteomes" id="UP000017131">
    <property type="component" value="Unassembled WGS sequence"/>
</dbReference>
<comment type="caution">
    <text evidence="1">The sequence shown here is derived from an EMBL/GenBank/DDBJ whole genome shotgun (WGS) entry which is preliminary data.</text>
</comment>
<name>A0ABN0PGC0_STASI</name>
<keyword evidence="2" id="KW-1185">Reference proteome</keyword>
<evidence type="ECO:0000313" key="1">
    <source>
        <dbReference type="EMBL" id="ERS94665.1"/>
    </source>
</evidence>
<protein>
    <submittedName>
        <fullName evidence="1">Uncharacterized protein</fullName>
    </submittedName>
</protein>
<organism evidence="1 2">
    <name type="scientific">Staphylococcus simulans UMC-CNS-990</name>
    <dbReference type="NCBI Taxonomy" id="1405498"/>
    <lineage>
        <taxon>Bacteria</taxon>
        <taxon>Bacillati</taxon>
        <taxon>Bacillota</taxon>
        <taxon>Bacilli</taxon>
        <taxon>Bacillales</taxon>
        <taxon>Staphylococcaceae</taxon>
        <taxon>Staphylococcus</taxon>
    </lineage>
</organism>
<proteinExistence type="predicted"/>
<evidence type="ECO:0000313" key="2">
    <source>
        <dbReference type="Proteomes" id="UP000017131"/>
    </source>
</evidence>
<gene>
    <name evidence="1" type="ORF">SSIM_00800</name>
</gene>
<sequence>MYIKAVENLLQVILSQNKDRRKLNDIMILRSYFDIA</sequence>
<dbReference type="EMBL" id="AXDY01000001">
    <property type="protein sequence ID" value="ERS94665.1"/>
    <property type="molecule type" value="Genomic_DNA"/>
</dbReference>
<accession>A0ABN0PGC0</accession>